<accession>A0A0E9UXY1</accession>
<dbReference type="EMBL" id="GBXM01038764">
    <property type="protein sequence ID" value="JAH69813.1"/>
    <property type="molecule type" value="Transcribed_RNA"/>
</dbReference>
<proteinExistence type="predicted"/>
<organism evidence="1">
    <name type="scientific">Anguilla anguilla</name>
    <name type="common">European freshwater eel</name>
    <name type="synonym">Muraena anguilla</name>
    <dbReference type="NCBI Taxonomy" id="7936"/>
    <lineage>
        <taxon>Eukaryota</taxon>
        <taxon>Metazoa</taxon>
        <taxon>Chordata</taxon>
        <taxon>Craniata</taxon>
        <taxon>Vertebrata</taxon>
        <taxon>Euteleostomi</taxon>
        <taxon>Actinopterygii</taxon>
        <taxon>Neopterygii</taxon>
        <taxon>Teleostei</taxon>
        <taxon>Anguilliformes</taxon>
        <taxon>Anguillidae</taxon>
        <taxon>Anguilla</taxon>
    </lineage>
</organism>
<name>A0A0E9UXY1_ANGAN</name>
<protein>
    <submittedName>
        <fullName evidence="1">Uncharacterized protein</fullName>
    </submittedName>
</protein>
<sequence>MRSFEGVAGSLTFPTCIWLHRYKATGGTRGKFLKYFLPNE</sequence>
<evidence type="ECO:0000313" key="1">
    <source>
        <dbReference type="EMBL" id="JAH69813.1"/>
    </source>
</evidence>
<reference evidence="1" key="2">
    <citation type="journal article" date="2015" name="Fish Shellfish Immunol.">
        <title>Early steps in the European eel (Anguilla anguilla)-Vibrio vulnificus interaction in the gills: Role of the RtxA13 toxin.</title>
        <authorList>
            <person name="Callol A."/>
            <person name="Pajuelo D."/>
            <person name="Ebbesson L."/>
            <person name="Teles M."/>
            <person name="MacKenzie S."/>
            <person name="Amaro C."/>
        </authorList>
    </citation>
    <scope>NUCLEOTIDE SEQUENCE</scope>
</reference>
<reference evidence="1" key="1">
    <citation type="submission" date="2014-11" db="EMBL/GenBank/DDBJ databases">
        <authorList>
            <person name="Amaro Gonzalez C."/>
        </authorList>
    </citation>
    <scope>NUCLEOTIDE SEQUENCE</scope>
</reference>
<dbReference type="AlphaFoldDB" id="A0A0E9UXY1"/>